<dbReference type="AlphaFoldDB" id="A0A2P5FCX7"/>
<proteinExistence type="predicted"/>
<name>A0A2P5FCX7_TREOI</name>
<reference evidence="2" key="1">
    <citation type="submission" date="2016-06" db="EMBL/GenBank/DDBJ databases">
        <title>Parallel loss of symbiosis genes in relatives of nitrogen-fixing non-legume Parasponia.</title>
        <authorList>
            <person name="Van Velzen R."/>
            <person name="Holmer R."/>
            <person name="Bu F."/>
            <person name="Rutten L."/>
            <person name="Van Zeijl A."/>
            <person name="Liu W."/>
            <person name="Santuari L."/>
            <person name="Cao Q."/>
            <person name="Sharma T."/>
            <person name="Shen D."/>
            <person name="Roswanjaya Y."/>
            <person name="Wardhani T."/>
            <person name="Kalhor M.S."/>
            <person name="Jansen J."/>
            <person name="Van den Hoogen J."/>
            <person name="Gungor B."/>
            <person name="Hartog M."/>
            <person name="Hontelez J."/>
            <person name="Verver J."/>
            <person name="Yang W.-C."/>
            <person name="Schijlen E."/>
            <person name="Repin R."/>
            <person name="Schilthuizen M."/>
            <person name="Schranz E."/>
            <person name="Heidstra R."/>
            <person name="Miyata K."/>
            <person name="Fedorova E."/>
            <person name="Kohlen W."/>
            <person name="Bisseling T."/>
            <person name="Smit S."/>
            <person name="Geurts R."/>
        </authorList>
    </citation>
    <scope>NUCLEOTIDE SEQUENCE [LARGE SCALE GENOMIC DNA]</scope>
    <source>
        <strain evidence="2">cv. RG33-2</strain>
    </source>
</reference>
<protein>
    <submittedName>
        <fullName evidence="1">Uncharacterized protein</fullName>
    </submittedName>
</protein>
<dbReference type="EMBL" id="JXTC01000043">
    <property type="protein sequence ID" value="PON95651.1"/>
    <property type="molecule type" value="Genomic_DNA"/>
</dbReference>
<evidence type="ECO:0000313" key="2">
    <source>
        <dbReference type="Proteomes" id="UP000237000"/>
    </source>
</evidence>
<gene>
    <name evidence="1" type="ORF">TorRG33x02_084800</name>
</gene>
<comment type="caution">
    <text evidence="1">The sequence shown here is derived from an EMBL/GenBank/DDBJ whole genome shotgun (WGS) entry which is preliminary data.</text>
</comment>
<dbReference type="InParanoid" id="A0A2P5FCX7"/>
<sequence>MDGLNELKESPEPRRRIRQLLFRINNNTTNNSPRNMMMPNFSLLSHSVRMMSTRASNIMFAQVLLMATRNFMQHTKRFRANLVLLC</sequence>
<organism evidence="1 2">
    <name type="scientific">Trema orientale</name>
    <name type="common">Charcoal tree</name>
    <name type="synonym">Celtis orientalis</name>
    <dbReference type="NCBI Taxonomy" id="63057"/>
    <lineage>
        <taxon>Eukaryota</taxon>
        <taxon>Viridiplantae</taxon>
        <taxon>Streptophyta</taxon>
        <taxon>Embryophyta</taxon>
        <taxon>Tracheophyta</taxon>
        <taxon>Spermatophyta</taxon>
        <taxon>Magnoliopsida</taxon>
        <taxon>eudicotyledons</taxon>
        <taxon>Gunneridae</taxon>
        <taxon>Pentapetalae</taxon>
        <taxon>rosids</taxon>
        <taxon>fabids</taxon>
        <taxon>Rosales</taxon>
        <taxon>Cannabaceae</taxon>
        <taxon>Trema</taxon>
    </lineage>
</organism>
<dbReference type="Proteomes" id="UP000237000">
    <property type="component" value="Unassembled WGS sequence"/>
</dbReference>
<accession>A0A2P5FCX7</accession>
<keyword evidence="2" id="KW-1185">Reference proteome</keyword>
<evidence type="ECO:0000313" key="1">
    <source>
        <dbReference type="EMBL" id="PON95651.1"/>
    </source>
</evidence>